<sequence>MASPATVRAGAGLRVLRAAVFTAVCVVLAAAGHTLASGRTVPGWSLVLGWLAVFAVVAPLAGRERTLPGIAALLAVGQIALHAVFSMGQACAALPASVLTAPAGASGTGAGTGGGSLLAVAARLVCGTHGFRLTAETARAVVSRAGLDPSAFGSTPGAAHAIGMSGAAGMTSMPGMPGMSAGSAGGGAGWRAVLTALPVCSLPMLLGHLLAAVVAGLLLRRGEAALWKLVRLSRRVRGTTRLSPAAALRRAHALLSVLAARAPYPLRHGRADGRGIRARHRSVWLRHSVTRRGPPEFALAA</sequence>
<feature type="transmembrane region" description="Helical" evidence="1">
    <location>
        <begin position="15"/>
        <end position="35"/>
    </location>
</feature>
<keyword evidence="1" id="KW-1133">Transmembrane helix</keyword>
<dbReference type="EMBL" id="JADKYB010000007">
    <property type="protein sequence ID" value="MBM9506023.1"/>
    <property type="molecule type" value="Genomic_DNA"/>
</dbReference>
<evidence type="ECO:0000256" key="1">
    <source>
        <dbReference type="SAM" id="Phobius"/>
    </source>
</evidence>
<protein>
    <recommendedName>
        <fullName evidence="4">Integral membrane protein</fullName>
    </recommendedName>
</protein>
<keyword evidence="3" id="KW-1185">Reference proteome</keyword>
<feature type="transmembrane region" description="Helical" evidence="1">
    <location>
        <begin position="196"/>
        <end position="219"/>
    </location>
</feature>
<evidence type="ECO:0000313" key="3">
    <source>
        <dbReference type="Proteomes" id="UP000749040"/>
    </source>
</evidence>
<keyword evidence="1" id="KW-0812">Transmembrane</keyword>
<accession>A0ABS2TRR1</accession>
<keyword evidence="1" id="KW-0472">Membrane</keyword>
<feature type="transmembrane region" description="Helical" evidence="1">
    <location>
        <begin position="41"/>
        <end position="60"/>
    </location>
</feature>
<organism evidence="2 3">
    <name type="scientific">Actinacidiphila acididurans</name>
    <dbReference type="NCBI Taxonomy" id="2784346"/>
    <lineage>
        <taxon>Bacteria</taxon>
        <taxon>Bacillati</taxon>
        <taxon>Actinomycetota</taxon>
        <taxon>Actinomycetes</taxon>
        <taxon>Kitasatosporales</taxon>
        <taxon>Streptomycetaceae</taxon>
        <taxon>Actinacidiphila</taxon>
    </lineage>
</organism>
<feature type="transmembrane region" description="Helical" evidence="1">
    <location>
        <begin position="67"/>
        <end position="85"/>
    </location>
</feature>
<comment type="caution">
    <text evidence="2">The sequence shown here is derived from an EMBL/GenBank/DDBJ whole genome shotgun (WGS) entry which is preliminary data.</text>
</comment>
<proteinExistence type="predicted"/>
<evidence type="ECO:0000313" key="2">
    <source>
        <dbReference type="EMBL" id="MBM9506023.1"/>
    </source>
</evidence>
<dbReference type="RefSeq" id="WP_205357869.1">
    <property type="nucleotide sequence ID" value="NZ_JADKYB010000007.1"/>
</dbReference>
<reference evidence="2 3" key="1">
    <citation type="submission" date="2021-01" db="EMBL/GenBank/DDBJ databases">
        <title>Streptomyces acididurans sp. nov., isolated from a peat swamp forest soil.</title>
        <authorList>
            <person name="Chantavorakit T."/>
            <person name="Duangmal K."/>
        </authorList>
    </citation>
    <scope>NUCLEOTIDE SEQUENCE [LARGE SCALE GENOMIC DNA]</scope>
    <source>
        <strain evidence="2 3">KK5PA1</strain>
    </source>
</reference>
<gene>
    <name evidence="2" type="ORF">ITX44_15965</name>
</gene>
<evidence type="ECO:0008006" key="4">
    <source>
        <dbReference type="Google" id="ProtNLM"/>
    </source>
</evidence>
<name>A0ABS2TRR1_9ACTN</name>
<dbReference type="Proteomes" id="UP000749040">
    <property type="component" value="Unassembled WGS sequence"/>
</dbReference>